<name>A0A3B1CB51_9ZZZZ</name>
<evidence type="ECO:0000256" key="2">
    <source>
        <dbReference type="ARBA" id="ARBA00022801"/>
    </source>
</evidence>
<accession>A0A3B1CB51</accession>
<protein>
    <submittedName>
        <fullName evidence="3">D-alanyl-D-alanine carboxypeptidase</fullName>
        <ecNumber evidence="3">3.4.16.4</ecNumber>
    </submittedName>
</protein>
<dbReference type="GO" id="GO:0009002">
    <property type="term" value="F:serine-type D-Ala-D-Ala carboxypeptidase activity"/>
    <property type="evidence" value="ECO:0007669"/>
    <property type="project" value="UniProtKB-EC"/>
</dbReference>
<dbReference type="AlphaFoldDB" id="A0A3B1CB51"/>
<keyword evidence="3" id="KW-0645">Protease</keyword>
<dbReference type="NCBIfam" id="TIGR00666">
    <property type="entry name" value="PBP4"/>
    <property type="match status" value="1"/>
</dbReference>
<organism evidence="3">
    <name type="scientific">hydrothermal vent metagenome</name>
    <dbReference type="NCBI Taxonomy" id="652676"/>
    <lineage>
        <taxon>unclassified sequences</taxon>
        <taxon>metagenomes</taxon>
        <taxon>ecological metagenomes</taxon>
    </lineage>
</organism>
<reference evidence="3" key="1">
    <citation type="submission" date="2018-06" db="EMBL/GenBank/DDBJ databases">
        <authorList>
            <person name="Zhirakovskaya E."/>
        </authorList>
    </citation>
    <scope>NUCLEOTIDE SEQUENCE</scope>
</reference>
<gene>
    <name evidence="3" type="ORF">MNBD_NITROSPINAE03-1875</name>
</gene>
<dbReference type="PRINTS" id="PR00922">
    <property type="entry name" value="DADACBPTASE3"/>
</dbReference>
<dbReference type="PANTHER" id="PTHR30023">
    <property type="entry name" value="D-ALANYL-D-ALANINE CARBOXYPEPTIDASE"/>
    <property type="match status" value="1"/>
</dbReference>
<keyword evidence="2 3" id="KW-0378">Hydrolase</keyword>
<keyword evidence="3" id="KW-0121">Carboxypeptidase</keyword>
<comment type="similarity">
    <text evidence="1">Belongs to the peptidase S13 family.</text>
</comment>
<dbReference type="EMBL" id="UOGB01000036">
    <property type="protein sequence ID" value="VAX15895.1"/>
    <property type="molecule type" value="Genomic_DNA"/>
</dbReference>
<dbReference type="SUPFAM" id="SSF56601">
    <property type="entry name" value="beta-lactamase/transpeptidase-like"/>
    <property type="match status" value="1"/>
</dbReference>
<dbReference type="InterPro" id="IPR012338">
    <property type="entry name" value="Beta-lactam/transpept-like"/>
</dbReference>
<evidence type="ECO:0000256" key="1">
    <source>
        <dbReference type="ARBA" id="ARBA00006096"/>
    </source>
</evidence>
<dbReference type="GO" id="GO:0006508">
    <property type="term" value="P:proteolysis"/>
    <property type="evidence" value="ECO:0007669"/>
    <property type="project" value="InterPro"/>
</dbReference>
<dbReference type="InterPro" id="IPR000667">
    <property type="entry name" value="Peptidase_S13"/>
</dbReference>
<evidence type="ECO:0000313" key="3">
    <source>
        <dbReference type="EMBL" id="VAX15895.1"/>
    </source>
</evidence>
<proteinExistence type="inferred from homology"/>
<dbReference type="Pfam" id="PF02113">
    <property type="entry name" value="Peptidase_S13"/>
    <property type="match status" value="1"/>
</dbReference>
<dbReference type="Gene3D" id="3.50.80.20">
    <property type="entry name" value="D-Ala-D-Ala carboxypeptidase C, peptidase S13"/>
    <property type="match status" value="1"/>
</dbReference>
<dbReference type="EC" id="3.4.16.4" evidence="3"/>
<dbReference type="GO" id="GO:0000270">
    <property type="term" value="P:peptidoglycan metabolic process"/>
    <property type="evidence" value="ECO:0007669"/>
    <property type="project" value="TreeGrafter"/>
</dbReference>
<dbReference type="Gene3D" id="3.40.710.10">
    <property type="entry name" value="DD-peptidase/beta-lactamase superfamily"/>
    <property type="match status" value="2"/>
</dbReference>
<sequence length="481" mass="51783">MTFYKLVILTGVTLFFLTSTSAHSFETSNRLAIAINKAVSKKCVNQTKTGVSVVELPSGKQVYERNGKLALMPASVQKLITTASALHYLGPNYRFKTEIFHTGSRKGGVINGDLIIRGGGDPDLTPEKVWLITEQIKRMGVNKVTGALVVDGTYFDSRKTAPSWDNNHTQRAYDARLGALSISFNTVAVYVHPGGKNGDPAIVGLFPDSPYFELVNKATTALSGKRGVAARRSVKKGKTVVTVTGVMRPGSKGKIIYLNIHDPLEYAAVTFKEYFKRSGVVIKGGVRIAVTDKNATLIYAHKSDPLAVIVRKLNKFSNNFVAEQIAKTIAAEKAGAPGSHENALGLLRRFMTDSGIDTSEIILADASGLSRRNRISTKAITSLLTVMNGRFDIGPDFLAALGIMGVDGSVKKRMSLSPARSRARAKTGSLSGLSALAGYVAGEKGGLFAFAIFLNDNKCNYKGADKIEDTIVTSIYKYGEK</sequence>
<dbReference type="PANTHER" id="PTHR30023:SF0">
    <property type="entry name" value="PENICILLIN-SENSITIVE CARBOXYPEPTIDASE A"/>
    <property type="match status" value="1"/>
</dbReference>